<evidence type="ECO:0000256" key="1">
    <source>
        <dbReference type="SAM" id="MobiDB-lite"/>
    </source>
</evidence>
<feature type="chain" id="PRO_5033068779" description="EF-hand domain-containing protein" evidence="2">
    <location>
        <begin position="31"/>
        <end position="190"/>
    </location>
</feature>
<dbReference type="PROSITE" id="PS00018">
    <property type="entry name" value="EF_HAND_1"/>
    <property type="match status" value="1"/>
</dbReference>
<proteinExistence type="predicted"/>
<feature type="region of interest" description="Disordered" evidence="1">
    <location>
        <begin position="171"/>
        <end position="190"/>
    </location>
</feature>
<dbReference type="Gene3D" id="1.10.238.10">
    <property type="entry name" value="EF-hand"/>
    <property type="match status" value="1"/>
</dbReference>
<dbReference type="InterPro" id="IPR018247">
    <property type="entry name" value="EF_Hand_1_Ca_BS"/>
</dbReference>
<dbReference type="AlphaFoldDB" id="A0A8B2PUV7"/>
<name>A0A8B2PUV7_9PROT</name>
<keyword evidence="2" id="KW-0732">Signal</keyword>
<dbReference type="PROSITE" id="PS50222">
    <property type="entry name" value="EF_HAND_2"/>
    <property type="match status" value="1"/>
</dbReference>
<dbReference type="SUPFAM" id="SSF47473">
    <property type="entry name" value="EF-hand"/>
    <property type="match status" value="1"/>
</dbReference>
<dbReference type="Proteomes" id="UP000249123">
    <property type="component" value="Unassembled WGS sequence"/>
</dbReference>
<comment type="caution">
    <text evidence="4">The sequence shown here is derived from an EMBL/GenBank/DDBJ whole genome shotgun (WGS) entry which is preliminary data.</text>
</comment>
<dbReference type="InterPro" id="IPR002048">
    <property type="entry name" value="EF_hand_dom"/>
</dbReference>
<reference evidence="4 5" key="1">
    <citation type="submission" date="2013-04" db="EMBL/GenBank/DDBJ databases">
        <title>Hyphomonas sp. T24B3 Genome Sequencing.</title>
        <authorList>
            <person name="Lai Q."/>
            <person name="Shao Z."/>
        </authorList>
    </citation>
    <scope>NUCLEOTIDE SEQUENCE [LARGE SCALE GENOMIC DNA]</scope>
    <source>
        <strain evidence="4 5">T24B3</strain>
    </source>
</reference>
<feature type="signal peptide" evidence="2">
    <location>
        <begin position="1"/>
        <end position="30"/>
    </location>
</feature>
<dbReference type="Pfam" id="PF13202">
    <property type="entry name" value="EF-hand_5"/>
    <property type="match status" value="1"/>
</dbReference>
<keyword evidence="5" id="KW-1185">Reference proteome</keyword>
<evidence type="ECO:0000313" key="5">
    <source>
        <dbReference type="Proteomes" id="UP000249123"/>
    </source>
</evidence>
<dbReference type="OrthoDB" id="7619587at2"/>
<accession>A0A8B2PUV7</accession>
<dbReference type="GO" id="GO:0005509">
    <property type="term" value="F:calcium ion binding"/>
    <property type="evidence" value="ECO:0007669"/>
    <property type="project" value="InterPro"/>
</dbReference>
<gene>
    <name evidence="4" type="ORF">HY3_00760</name>
</gene>
<evidence type="ECO:0000313" key="4">
    <source>
        <dbReference type="EMBL" id="RAN36142.1"/>
    </source>
</evidence>
<dbReference type="EMBL" id="AWFB01000001">
    <property type="protein sequence ID" value="RAN36142.1"/>
    <property type="molecule type" value="Genomic_DNA"/>
</dbReference>
<evidence type="ECO:0000256" key="2">
    <source>
        <dbReference type="SAM" id="SignalP"/>
    </source>
</evidence>
<organism evidence="4 5">
    <name type="scientific">Hyphomonas pacifica</name>
    <dbReference type="NCBI Taxonomy" id="1280941"/>
    <lineage>
        <taxon>Bacteria</taxon>
        <taxon>Pseudomonadati</taxon>
        <taxon>Pseudomonadota</taxon>
        <taxon>Alphaproteobacteria</taxon>
        <taxon>Hyphomonadales</taxon>
        <taxon>Hyphomonadaceae</taxon>
        <taxon>Hyphomonas</taxon>
    </lineage>
</organism>
<sequence length="190" mass="21206">MAMESVMRNRVLAFAVSALLCIPAPIYAQASEDPDEIVRLPGQGVMRTSGERPGKDKRQKTERLVPGGSLFVSFDKNEDGIITPEELKSGAEAAFLVADTNEDSFLSALEQISWAETLIIRDDTLSNPAYFDPNLDRMVSHEEFMHVINVLAEDYAEETGEILVKSLHAPKQDRERRKMSRLMPDEPLGN</sequence>
<dbReference type="InterPro" id="IPR011992">
    <property type="entry name" value="EF-hand-dom_pair"/>
</dbReference>
<evidence type="ECO:0000259" key="3">
    <source>
        <dbReference type="PROSITE" id="PS50222"/>
    </source>
</evidence>
<feature type="domain" description="EF-hand" evidence="3">
    <location>
        <begin position="70"/>
        <end position="97"/>
    </location>
</feature>
<protein>
    <recommendedName>
        <fullName evidence="3">EF-hand domain-containing protein</fullName>
    </recommendedName>
</protein>